<gene>
    <name evidence="1" type="ORF">NLI96_g6816</name>
</gene>
<comment type="caution">
    <text evidence="1">The sequence shown here is derived from an EMBL/GenBank/DDBJ whole genome shotgun (WGS) entry which is preliminary data.</text>
</comment>
<dbReference type="Proteomes" id="UP001212997">
    <property type="component" value="Unassembled WGS sequence"/>
</dbReference>
<evidence type="ECO:0000313" key="2">
    <source>
        <dbReference type="Proteomes" id="UP001212997"/>
    </source>
</evidence>
<evidence type="ECO:0000313" key="1">
    <source>
        <dbReference type="EMBL" id="KAJ3482678.1"/>
    </source>
</evidence>
<organism evidence="1 2">
    <name type="scientific">Meripilus lineatus</name>
    <dbReference type="NCBI Taxonomy" id="2056292"/>
    <lineage>
        <taxon>Eukaryota</taxon>
        <taxon>Fungi</taxon>
        <taxon>Dikarya</taxon>
        <taxon>Basidiomycota</taxon>
        <taxon>Agaricomycotina</taxon>
        <taxon>Agaricomycetes</taxon>
        <taxon>Polyporales</taxon>
        <taxon>Meripilaceae</taxon>
        <taxon>Meripilus</taxon>
    </lineage>
</organism>
<reference evidence="1" key="1">
    <citation type="submission" date="2022-07" db="EMBL/GenBank/DDBJ databases">
        <title>Genome Sequence of Physisporinus lineatus.</title>
        <authorList>
            <person name="Buettner E."/>
        </authorList>
    </citation>
    <scope>NUCLEOTIDE SEQUENCE</scope>
    <source>
        <strain evidence="1">VT162</strain>
    </source>
</reference>
<accession>A0AAD5YFK4</accession>
<dbReference type="AlphaFoldDB" id="A0AAD5YFK4"/>
<protein>
    <submittedName>
        <fullName evidence="1">Uncharacterized protein</fullName>
    </submittedName>
</protein>
<proteinExistence type="predicted"/>
<sequence>MAHRSWLSPPNRRELTLLTFALTLFILSYNLETSLRIVGVGPEKLSSSYLSTLGLGKDPGFERDGRRPAAWRDKLETLIVGEWEWSEGDIAGVEHAQDNFELGGLRGTGKPSSYIYNPSGGRGVSRSAGREAFGIGVTKGVTVKDQFLRWGSELPETIAQAHVPGYTILDNVFILNGTFFVVRDDPKTLPPLDAIASSTVNRALPPRRQDWRNITKEEAIGLLGSYGGRMQGITWISTDPAESQDLYTLFSLFRTHSSLLEPPSSRTFISDTGLRIITPAGVPGLETVSPPVKLFFPSIPTFSSPHFDPPVGSDPKAHPPMRVKSYNGFHPDLLPAVFPTLGISYAEDWKDFAQMEVPYLFDRIIVVDSGAAERGRQNWTAGWVPPKTTKTAEKELRRRDSDSVFEKRADEVEENLPVWAAPFVGLKAPEGWWLPTRTALLSYLGIATDLANVDMDIVMGKKKGKGSGAPALTYVSMQDEPAGAGPRLNRDIHDSLVRGLRTLQNEGVLSEVNIVRGNGSSEVWEDRMNAIARSGIMLGTFGPHMADSIFMPPPLSAPSRVKEGEPTPAPRLLRPPAVLMEFFPAGMFRRDQEYAVRSLGMRYIAWWNDRKFAGNSLPPVMGLTNNRTPQLDDWNISVDVNAVLASIREEAARWRHS</sequence>
<keyword evidence="2" id="KW-1185">Reference proteome</keyword>
<dbReference type="EMBL" id="JANAWD010000262">
    <property type="protein sequence ID" value="KAJ3482678.1"/>
    <property type="molecule type" value="Genomic_DNA"/>
</dbReference>
<name>A0AAD5YFK4_9APHY</name>